<dbReference type="AlphaFoldDB" id="A0A7R9D9J6"/>
<protein>
    <submittedName>
        <fullName evidence="1">Uncharacterized protein</fullName>
    </submittedName>
</protein>
<dbReference type="EMBL" id="OD004899">
    <property type="protein sequence ID" value="CAD7410654.1"/>
    <property type="molecule type" value="Genomic_DNA"/>
</dbReference>
<name>A0A7R9D9J6_TIMPO</name>
<accession>A0A7R9D9J6</accession>
<organism evidence="1">
    <name type="scientific">Timema poppense</name>
    <name type="common">Walking stick</name>
    <dbReference type="NCBI Taxonomy" id="170557"/>
    <lineage>
        <taxon>Eukaryota</taxon>
        <taxon>Metazoa</taxon>
        <taxon>Ecdysozoa</taxon>
        <taxon>Arthropoda</taxon>
        <taxon>Hexapoda</taxon>
        <taxon>Insecta</taxon>
        <taxon>Pterygota</taxon>
        <taxon>Neoptera</taxon>
        <taxon>Polyneoptera</taxon>
        <taxon>Phasmatodea</taxon>
        <taxon>Timematodea</taxon>
        <taxon>Timematoidea</taxon>
        <taxon>Timematidae</taxon>
        <taxon>Timema</taxon>
    </lineage>
</organism>
<proteinExistence type="predicted"/>
<reference evidence="1" key="1">
    <citation type="submission" date="2020-11" db="EMBL/GenBank/DDBJ databases">
        <authorList>
            <person name="Tran Van P."/>
        </authorList>
    </citation>
    <scope>NUCLEOTIDE SEQUENCE</scope>
</reference>
<evidence type="ECO:0000313" key="1">
    <source>
        <dbReference type="EMBL" id="CAD7410654.1"/>
    </source>
</evidence>
<gene>
    <name evidence="1" type="ORF">TPSB3V08_LOCUS7474</name>
</gene>
<sequence>MVVTGLSSAPQTGIIGLVNKVGGALSNSISLRSIEEKIKQLRRFFYTGREVTVHIGAPASDRDALSWLEEQITVLLNRMQDHGVSADDHFGLLLNSMDSTLNPVYISFRRADQSDAQAMLDNISRMLQSNNLFLSKAPLYVKLSHFKEHCRSARYCDKLSPATTYSRRNQGIITTQNGEDTLCLSRVLVIANTVCDFKREPGCMDMNTYKHRKEGRHIQKYKAEDLSRDARVDLLKGGGGITELKQFQQYLSEYKITMFRERWRRQVLYEGPTPPKNSFKGYLD</sequence>